<dbReference type="AlphaFoldDB" id="A0A3R6FLX8"/>
<organism evidence="2 3">
    <name type="scientific">Parabacteroides merdae</name>
    <dbReference type="NCBI Taxonomy" id="46503"/>
    <lineage>
        <taxon>Bacteria</taxon>
        <taxon>Pseudomonadati</taxon>
        <taxon>Bacteroidota</taxon>
        <taxon>Bacteroidia</taxon>
        <taxon>Bacteroidales</taxon>
        <taxon>Tannerellaceae</taxon>
        <taxon>Parabacteroides</taxon>
    </lineage>
</organism>
<dbReference type="InterPro" id="IPR011042">
    <property type="entry name" value="6-blade_b-propeller_TolB-like"/>
</dbReference>
<dbReference type="EMBL" id="WNDD01000026">
    <property type="protein sequence ID" value="MTV03549.1"/>
    <property type="molecule type" value="Genomic_DNA"/>
</dbReference>
<dbReference type="Proteomes" id="UP000482671">
    <property type="component" value="Unassembled WGS sequence"/>
</dbReference>
<gene>
    <name evidence="2" type="ORF">DW828_16715</name>
    <name evidence="1" type="ORF">GME02_18280</name>
</gene>
<dbReference type="EMBL" id="QSII01000028">
    <property type="protein sequence ID" value="RHC80694.1"/>
    <property type="molecule type" value="Genomic_DNA"/>
</dbReference>
<evidence type="ECO:0000313" key="2">
    <source>
        <dbReference type="EMBL" id="RHC80694.1"/>
    </source>
</evidence>
<dbReference type="Proteomes" id="UP000286260">
    <property type="component" value="Unassembled WGS sequence"/>
</dbReference>
<evidence type="ECO:0000313" key="4">
    <source>
        <dbReference type="Proteomes" id="UP000482671"/>
    </source>
</evidence>
<protein>
    <submittedName>
        <fullName evidence="2">6-bladed beta-propeller</fullName>
    </submittedName>
</protein>
<dbReference type="Gene3D" id="2.120.10.30">
    <property type="entry name" value="TolB, C-terminal domain"/>
    <property type="match status" value="1"/>
</dbReference>
<accession>A0A3R6FLX8</accession>
<reference evidence="1 4" key="2">
    <citation type="journal article" date="2019" name="Nat. Med.">
        <title>A library of human gut bacterial isolates paired with longitudinal multiomics data enables mechanistic microbiome research.</title>
        <authorList>
            <person name="Poyet M."/>
            <person name="Groussin M."/>
            <person name="Gibbons S.M."/>
            <person name="Avila-Pacheco J."/>
            <person name="Jiang X."/>
            <person name="Kearney S.M."/>
            <person name="Perrotta A.R."/>
            <person name="Berdy B."/>
            <person name="Zhao S."/>
            <person name="Lieberman T.D."/>
            <person name="Swanson P.K."/>
            <person name="Smith M."/>
            <person name="Roesemann S."/>
            <person name="Alexander J.E."/>
            <person name="Rich S.A."/>
            <person name="Livny J."/>
            <person name="Vlamakis H."/>
            <person name="Clish C."/>
            <person name="Bullock K."/>
            <person name="Deik A."/>
            <person name="Scott J."/>
            <person name="Pierce K.A."/>
            <person name="Xavier R.J."/>
            <person name="Alm E.J."/>
        </authorList>
    </citation>
    <scope>NUCLEOTIDE SEQUENCE [LARGE SCALE GENOMIC DNA]</scope>
    <source>
        <strain evidence="1 4">BIOML-A11</strain>
    </source>
</reference>
<reference evidence="2 3" key="1">
    <citation type="submission" date="2018-08" db="EMBL/GenBank/DDBJ databases">
        <title>A genome reference for cultivated species of the human gut microbiota.</title>
        <authorList>
            <person name="Zou Y."/>
            <person name="Xue W."/>
            <person name="Luo G."/>
        </authorList>
    </citation>
    <scope>NUCLEOTIDE SEQUENCE [LARGE SCALE GENOMIC DNA]</scope>
    <source>
        <strain evidence="2 3">AM34-17</strain>
    </source>
</reference>
<dbReference type="PROSITE" id="PS51257">
    <property type="entry name" value="PROKAR_LIPOPROTEIN"/>
    <property type="match status" value="1"/>
</dbReference>
<dbReference type="RefSeq" id="WP_005650742.1">
    <property type="nucleotide sequence ID" value="NZ_BAABZJ010000001.1"/>
</dbReference>
<name>A0A3R6FLX8_9BACT</name>
<evidence type="ECO:0000313" key="1">
    <source>
        <dbReference type="EMBL" id="MTV03549.1"/>
    </source>
</evidence>
<proteinExistence type="predicted"/>
<evidence type="ECO:0000313" key="3">
    <source>
        <dbReference type="Proteomes" id="UP000286260"/>
    </source>
</evidence>
<dbReference type="Pfam" id="PF17170">
    <property type="entry name" value="DUF5128"/>
    <property type="match status" value="1"/>
</dbReference>
<comment type="caution">
    <text evidence="2">The sequence shown here is derived from an EMBL/GenBank/DDBJ whole genome shotgun (WGS) entry which is preliminary data.</text>
</comment>
<sequence length="362" mass="42021">MKTWILLFCLFLGSCSNRQTQSSDHENFYRIDFRPLVKNEAQEIGLNEWATNPRYVQLETNDFIRVKSIQRIILDDEKLLVVHSDRLSLFDKDGKYMYEIGKKGDGEGEYKRMNGVILRNDTLFVVDGNYDFTRYNWQGEYLGKLFCPRIRHTLNFFLIPNTGMFLGHVDNHTGKKEVRFVFFRDTTAIKIVPNLDKYEPASSEVVYSAPPEMKAFDGLVPAFKEVFNDTIYQVDEHLNLVPYAVVELGKYKATKEAMFACTAEQLMKKWDFFNGKIALAATGEKDGIIYLAHHDVTDPYTYSYDKNAKQAFYQKVIYPDNSYRFKEGSTFVPHFISTDGKYLIDYEIPENGNSPVIVLVER</sequence>